<dbReference type="PANTHER" id="PTHR28535">
    <property type="entry name" value="ZINC FINGER GRF-TYPE CONTAINING 1"/>
    <property type="match status" value="1"/>
</dbReference>
<feature type="domain" description="5'-3' DNA helicase ZGRF1-like N-terminal" evidence="2">
    <location>
        <begin position="22"/>
        <end position="102"/>
    </location>
</feature>
<feature type="region of interest" description="Disordered" evidence="1">
    <location>
        <begin position="264"/>
        <end position="284"/>
    </location>
</feature>
<feature type="region of interest" description="Disordered" evidence="1">
    <location>
        <begin position="357"/>
        <end position="395"/>
    </location>
</feature>
<evidence type="ECO:0000256" key="1">
    <source>
        <dbReference type="SAM" id="MobiDB-lite"/>
    </source>
</evidence>
<dbReference type="Proteomes" id="UP000799776">
    <property type="component" value="Unassembled WGS sequence"/>
</dbReference>
<dbReference type="GO" id="GO:0006302">
    <property type="term" value="P:double-strand break repair"/>
    <property type="evidence" value="ECO:0007669"/>
    <property type="project" value="TreeGrafter"/>
</dbReference>
<protein>
    <recommendedName>
        <fullName evidence="2">5'-3' DNA helicase ZGRF1-like N-terminal domain-containing protein</fullName>
    </recommendedName>
</protein>
<accession>A0A9P4HQS5</accession>
<organism evidence="3 4">
    <name type="scientific">Saccharata proteae CBS 121410</name>
    <dbReference type="NCBI Taxonomy" id="1314787"/>
    <lineage>
        <taxon>Eukaryota</taxon>
        <taxon>Fungi</taxon>
        <taxon>Dikarya</taxon>
        <taxon>Ascomycota</taxon>
        <taxon>Pezizomycotina</taxon>
        <taxon>Dothideomycetes</taxon>
        <taxon>Dothideomycetes incertae sedis</taxon>
        <taxon>Botryosphaeriales</taxon>
        <taxon>Saccharataceae</taxon>
        <taxon>Saccharata</taxon>
    </lineage>
</organism>
<keyword evidence="4" id="KW-1185">Reference proteome</keyword>
<dbReference type="GO" id="GO:0005634">
    <property type="term" value="C:nucleus"/>
    <property type="evidence" value="ECO:0007669"/>
    <property type="project" value="TreeGrafter"/>
</dbReference>
<reference evidence="3" key="1">
    <citation type="journal article" date="2020" name="Stud. Mycol.">
        <title>101 Dothideomycetes genomes: a test case for predicting lifestyles and emergence of pathogens.</title>
        <authorList>
            <person name="Haridas S."/>
            <person name="Albert R."/>
            <person name="Binder M."/>
            <person name="Bloem J."/>
            <person name="Labutti K."/>
            <person name="Salamov A."/>
            <person name="Andreopoulos B."/>
            <person name="Baker S."/>
            <person name="Barry K."/>
            <person name="Bills G."/>
            <person name="Bluhm B."/>
            <person name="Cannon C."/>
            <person name="Castanera R."/>
            <person name="Culley D."/>
            <person name="Daum C."/>
            <person name="Ezra D."/>
            <person name="Gonzalez J."/>
            <person name="Henrissat B."/>
            <person name="Kuo A."/>
            <person name="Liang C."/>
            <person name="Lipzen A."/>
            <person name="Lutzoni F."/>
            <person name="Magnuson J."/>
            <person name="Mondo S."/>
            <person name="Nolan M."/>
            <person name="Ohm R."/>
            <person name="Pangilinan J."/>
            <person name="Park H.-J."/>
            <person name="Ramirez L."/>
            <person name="Alfaro M."/>
            <person name="Sun H."/>
            <person name="Tritt A."/>
            <person name="Yoshinaga Y."/>
            <person name="Zwiers L.-H."/>
            <person name="Turgeon B."/>
            <person name="Goodwin S."/>
            <person name="Spatafora J."/>
            <person name="Crous P."/>
            <person name="Grigoriev I."/>
        </authorList>
    </citation>
    <scope>NUCLEOTIDE SEQUENCE</scope>
    <source>
        <strain evidence="3">CBS 121410</strain>
    </source>
</reference>
<dbReference type="OrthoDB" id="6513042at2759"/>
<dbReference type="Pfam" id="PF10382">
    <property type="entry name" value="ZGRF1-like_N"/>
    <property type="match status" value="1"/>
</dbReference>
<dbReference type="PANTHER" id="PTHR28535:SF1">
    <property type="entry name" value="PROTEIN ZGRF1"/>
    <property type="match status" value="1"/>
</dbReference>
<gene>
    <name evidence="3" type="ORF">K490DRAFT_67873</name>
</gene>
<feature type="region of interest" description="Disordered" evidence="1">
    <location>
        <begin position="444"/>
        <end position="553"/>
    </location>
</feature>
<evidence type="ECO:0000259" key="2">
    <source>
        <dbReference type="Pfam" id="PF10382"/>
    </source>
</evidence>
<feature type="compositionally biased region" description="Basic and acidic residues" evidence="1">
    <location>
        <begin position="466"/>
        <end position="487"/>
    </location>
</feature>
<sequence length="591" mass="64332">MTARTLTSSALSVSGTTKTAEVFEFTCLYTYDIVRKQKRWHDGRLKFHKFNKLVSVTDTAGNKIGSAHFRDGEEVEEGLELNLDNGYPIQVGVAVGKSQSDISALFERKPKEIIAEPRAGPRPQSQTKNPPLSAILTPRGPHGRATIPVRSPYEQRSRENDNGWSSERAAKRQRVEQMAQARSVAMASPLPRTPMWARTATANRPDVANSHRSNQVPKLNRPVAPRAIVKDFVVITSDTEETASDLTIPATPPGFPQLAVSAGNSFTTPAQSAPPRSPPVSTKNKVADIQQETELEEVIADAEKDCEEEPARRTKALKLSSGSKRKMLLCQDAPGLSLDGKAAAKRKKSAISQEPVLRSAKASKNPSGIKKLPNCFTQLSSSPSETSTTSNRVVASDGYTRLDPVVNCGKSIMKEASERSPNHVAGSEKMALDYGRMDQQITGKVAAKPKSATKTRNPQQPQRPPKSHDAPTRDFRRVQSDNDRPEESDPLDVTVDSPPKLLSKTNPTRATLEKAPKQASKRTSSLTLNKVSGEDKARTKTSAPPSPVRVTDVGPWSTEVMDLFDWRPPGYIYLGEGKGFGIPEGGAIEPP</sequence>
<evidence type="ECO:0000313" key="3">
    <source>
        <dbReference type="EMBL" id="KAF2085222.1"/>
    </source>
</evidence>
<feature type="compositionally biased region" description="Low complexity" evidence="1">
    <location>
        <begin position="380"/>
        <end position="390"/>
    </location>
</feature>
<dbReference type="InterPro" id="IPR052800">
    <property type="entry name" value="DNA_Repair_Helicase_ZGRF1"/>
</dbReference>
<dbReference type="InterPro" id="IPR018838">
    <property type="entry name" value="ZGRF1-like_N"/>
</dbReference>
<name>A0A9P4HQS5_9PEZI</name>
<proteinExistence type="predicted"/>
<dbReference type="AlphaFoldDB" id="A0A9P4HQS5"/>
<evidence type="ECO:0000313" key="4">
    <source>
        <dbReference type="Proteomes" id="UP000799776"/>
    </source>
</evidence>
<feature type="compositionally biased region" description="Polar residues" evidence="1">
    <location>
        <begin position="521"/>
        <end position="530"/>
    </location>
</feature>
<dbReference type="GO" id="GO:0035861">
    <property type="term" value="C:site of double-strand break"/>
    <property type="evidence" value="ECO:0007669"/>
    <property type="project" value="TreeGrafter"/>
</dbReference>
<feature type="region of interest" description="Disordered" evidence="1">
    <location>
        <begin position="113"/>
        <end position="185"/>
    </location>
</feature>
<dbReference type="EMBL" id="ML978732">
    <property type="protein sequence ID" value="KAF2085222.1"/>
    <property type="molecule type" value="Genomic_DNA"/>
</dbReference>
<comment type="caution">
    <text evidence="3">The sequence shown here is derived from an EMBL/GenBank/DDBJ whole genome shotgun (WGS) entry which is preliminary data.</text>
</comment>